<keyword evidence="4 5" id="KW-0472">Membrane</keyword>
<feature type="transmembrane region" description="Helical" evidence="5">
    <location>
        <begin position="52"/>
        <end position="69"/>
    </location>
</feature>
<feature type="transmembrane region" description="Helical" evidence="5">
    <location>
        <begin position="200"/>
        <end position="218"/>
    </location>
</feature>
<feature type="transmembrane region" description="Helical" evidence="5">
    <location>
        <begin position="20"/>
        <end position="40"/>
    </location>
</feature>
<dbReference type="GeneID" id="19241167"/>
<dbReference type="GO" id="GO:0016020">
    <property type="term" value="C:membrane"/>
    <property type="evidence" value="ECO:0007669"/>
    <property type="project" value="UniProtKB-SubCell"/>
</dbReference>
<organism evidence="6 7">
    <name type="scientific">Endocarpon pusillum (strain Z07020 / HMAS-L-300199)</name>
    <name type="common">Lichen-forming fungus</name>
    <dbReference type="NCBI Taxonomy" id="1263415"/>
    <lineage>
        <taxon>Eukaryota</taxon>
        <taxon>Fungi</taxon>
        <taxon>Dikarya</taxon>
        <taxon>Ascomycota</taxon>
        <taxon>Pezizomycotina</taxon>
        <taxon>Eurotiomycetes</taxon>
        <taxon>Chaetothyriomycetidae</taxon>
        <taxon>Verrucariales</taxon>
        <taxon>Verrucariaceae</taxon>
        <taxon>Endocarpon</taxon>
    </lineage>
</organism>
<dbReference type="OMA" id="CTLITVR"/>
<evidence type="ECO:0000256" key="1">
    <source>
        <dbReference type="ARBA" id="ARBA00004141"/>
    </source>
</evidence>
<keyword evidence="7" id="KW-1185">Reference proteome</keyword>
<gene>
    <name evidence="6" type="ORF">EPUS_06223</name>
</gene>
<keyword evidence="2 5" id="KW-0812">Transmembrane</keyword>
<dbReference type="PANTHER" id="PTHR31465">
    <property type="entry name" value="PROTEIN RTA1-RELATED"/>
    <property type="match status" value="1"/>
</dbReference>
<comment type="subcellular location">
    <subcellularLocation>
        <location evidence="1">Membrane</location>
        <topology evidence="1">Multi-pass membrane protein</topology>
    </subcellularLocation>
</comment>
<dbReference type="eggNOG" id="ENOG502RDNH">
    <property type="taxonomic scope" value="Eukaryota"/>
</dbReference>
<dbReference type="RefSeq" id="XP_007787530.1">
    <property type="nucleotide sequence ID" value="XM_007789340.1"/>
</dbReference>
<evidence type="ECO:0008006" key="8">
    <source>
        <dbReference type="Google" id="ProtNLM"/>
    </source>
</evidence>
<dbReference type="Proteomes" id="UP000019373">
    <property type="component" value="Unassembled WGS sequence"/>
</dbReference>
<dbReference type="InterPro" id="IPR007568">
    <property type="entry name" value="RTA1"/>
</dbReference>
<evidence type="ECO:0000256" key="3">
    <source>
        <dbReference type="ARBA" id="ARBA00022989"/>
    </source>
</evidence>
<feature type="transmembrane region" description="Helical" evidence="5">
    <location>
        <begin position="81"/>
        <end position="106"/>
    </location>
</feature>
<accession>U1GS41</accession>
<protein>
    <recommendedName>
        <fullName evidence="8">RTA1 domain protein</fullName>
    </recommendedName>
</protein>
<dbReference type="AlphaFoldDB" id="U1GS41"/>
<evidence type="ECO:0000256" key="4">
    <source>
        <dbReference type="ARBA" id="ARBA00023136"/>
    </source>
</evidence>
<feature type="transmembrane region" description="Helical" evidence="5">
    <location>
        <begin position="167"/>
        <end position="188"/>
    </location>
</feature>
<dbReference type="PANTHER" id="PTHR31465:SF13">
    <property type="entry name" value="RTA1 DOMAIN PROTEIN-RELATED"/>
    <property type="match status" value="1"/>
</dbReference>
<dbReference type="OrthoDB" id="3358017at2759"/>
<feature type="transmembrane region" description="Helical" evidence="5">
    <location>
        <begin position="238"/>
        <end position="256"/>
    </location>
</feature>
<sequence length="336" mass="38347">MSRVPPVYTARIENYYPYTPIKGISIAFAVLFFISGVLHIYQNNIKYRSWKIGFLLPWSAALFVAGFVLREYNVRGHLDNLNVFIASAVLLFAGPPVYSGADYFILGRALYYIPYLSPLHPGRVWSTFIGLDVVIETLAANGAALFVNHGATPERRQIGFDLVKASLVMQVILFFGFASIVALFHIRARRAGVFNHKLKVIIYTMYASSTLILMRNLFRTVAIFIPHDSYTNTTEWLIWVWEMVPMIFNTFLLNIWPPAKYLPRDNKVYLARDGMTELQGPGWEDRRPFLLTVIDPFDVRGLVNGEDSKNRFWEKDGIEPAEVKKHNGPQTSEKAV</sequence>
<name>U1GS41_ENDPU</name>
<dbReference type="HOGENOM" id="CLU_033465_0_1_1"/>
<dbReference type="EMBL" id="KE720818">
    <property type="protein sequence ID" value="ERF75183.1"/>
    <property type="molecule type" value="Genomic_DNA"/>
</dbReference>
<evidence type="ECO:0000256" key="5">
    <source>
        <dbReference type="SAM" id="Phobius"/>
    </source>
</evidence>
<reference evidence="7" key="1">
    <citation type="journal article" date="2014" name="BMC Genomics">
        <title>Genome characteristics reveal the impact of lichenization on lichen-forming fungus Endocarpon pusillum Hedwig (Verrucariales, Ascomycota).</title>
        <authorList>
            <person name="Wang Y.-Y."/>
            <person name="Liu B."/>
            <person name="Zhang X.-Y."/>
            <person name="Zhou Q.-M."/>
            <person name="Zhang T."/>
            <person name="Li H."/>
            <person name="Yu Y.-F."/>
            <person name="Zhang X.-L."/>
            <person name="Hao X.-Y."/>
            <person name="Wang M."/>
            <person name="Wang L."/>
            <person name="Wei J.-C."/>
        </authorList>
    </citation>
    <scope>NUCLEOTIDE SEQUENCE [LARGE SCALE GENOMIC DNA]</scope>
    <source>
        <strain evidence="7">Z07020 / HMAS-L-300199</strain>
    </source>
</reference>
<evidence type="ECO:0000313" key="6">
    <source>
        <dbReference type="EMBL" id="ERF75183.1"/>
    </source>
</evidence>
<dbReference type="Pfam" id="PF04479">
    <property type="entry name" value="RTA1"/>
    <property type="match status" value="1"/>
</dbReference>
<evidence type="ECO:0000256" key="2">
    <source>
        <dbReference type="ARBA" id="ARBA00022692"/>
    </source>
</evidence>
<proteinExistence type="predicted"/>
<keyword evidence="3 5" id="KW-1133">Transmembrane helix</keyword>
<feature type="transmembrane region" description="Helical" evidence="5">
    <location>
        <begin position="127"/>
        <end position="147"/>
    </location>
</feature>
<evidence type="ECO:0000313" key="7">
    <source>
        <dbReference type="Proteomes" id="UP000019373"/>
    </source>
</evidence>